<dbReference type="InterPro" id="IPR001789">
    <property type="entry name" value="Sig_transdc_resp-reg_receiver"/>
</dbReference>
<evidence type="ECO:0000256" key="3">
    <source>
        <dbReference type="ARBA" id="ARBA00006434"/>
    </source>
</evidence>
<feature type="transmembrane region" description="Helical" evidence="13">
    <location>
        <begin position="37"/>
        <end position="53"/>
    </location>
</feature>
<dbReference type="InterPro" id="IPR036097">
    <property type="entry name" value="HisK_dim/P_sf"/>
</dbReference>
<evidence type="ECO:0000256" key="6">
    <source>
        <dbReference type="ARBA" id="ARBA00022679"/>
    </source>
</evidence>
<evidence type="ECO:0000256" key="9">
    <source>
        <dbReference type="ARBA" id="ARBA00022989"/>
    </source>
</evidence>
<evidence type="ECO:0000256" key="4">
    <source>
        <dbReference type="ARBA" id="ARBA00012438"/>
    </source>
</evidence>
<dbReference type="Gene3D" id="3.30.565.10">
    <property type="entry name" value="Histidine kinase-like ATPase, C-terminal domain"/>
    <property type="match status" value="1"/>
</dbReference>
<feature type="transmembrane region" description="Helical" evidence="13">
    <location>
        <begin position="6"/>
        <end position="25"/>
    </location>
</feature>
<keyword evidence="8" id="KW-0418">Kinase</keyword>
<dbReference type="SUPFAM" id="SSF52172">
    <property type="entry name" value="CheY-like"/>
    <property type="match status" value="1"/>
</dbReference>
<dbReference type="InterPro" id="IPR038377">
    <property type="entry name" value="Na/Glc_symporter_sf"/>
</dbReference>
<dbReference type="GO" id="GO:0005886">
    <property type="term" value="C:plasma membrane"/>
    <property type="evidence" value="ECO:0007669"/>
    <property type="project" value="TreeGrafter"/>
</dbReference>
<dbReference type="EC" id="2.7.13.3" evidence="4"/>
<evidence type="ECO:0000313" key="18">
    <source>
        <dbReference type="Proteomes" id="UP001333710"/>
    </source>
</evidence>
<evidence type="ECO:0000256" key="8">
    <source>
        <dbReference type="ARBA" id="ARBA00022777"/>
    </source>
</evidence>
<dbReference type="SMART" id="SM00091">
    <property type="entry name" value="PAS"/>
    <property type="match status" value="1"/>
</dbReference>
<feature type="transmembrane region" description="Helical" evidence="13">
    <location>
        <begin position="182"/>
        <end position="209"/>
    </location>
</feature>
<accession>A0AA48HSQ9</accession>
<evidence type="ECO:0000256" key="1">
    <source>
        <dbReference type="ARBA" id="ARBA00000085"/>
    </source>
</evidence>
<evidence type="ECO:0000256" key="11">
    <source>
        <dbReference type="PROSITE-ProRule" id="PRU00169"/>
    </source>
</evidence>
<dbReference type="PROSITE" id="PS50109">
    <property type="entry name" value="HIS_KIN"/>
    <property type="match status" value="1"/>
</dbReference>
<feature type="transmembrane region" description="Helical" evidence="13">
    <location>
        <begin position="490"/>
        <end position="509"/>
    </location>
</feature>
<keyword evidence="5 11" id="KW-0597">Phosphoprotein</keyword>
<dbReference type="SUPFAM" id="SSF47384">
    <property type="entry name" value="Homodimeric domain of signal transducing histidine kinase"/>
    <property type="match status" value="1"/>
</dbReference>
<evidence type="ECO:0000259" key="14">
    <source>
        <dbReference type="PROSITE" id="PS50109"/>
    </source>
</evidence>
<feature type="modified residue" description="4-aspartylphosphate" evidence="11">
    <location>
        <position position="1082"/>
    </location>
</feature>
<dbReference type="Gene3D" id="1.20.1730.10">
    <property type="entry name" value="Sodium/glucose cotransporter"/>
    <property type="match status" value="1"/>
</dbReference>
<proteinExistence type="inferred from homology"/>
<keyword evidence="6" id="KW-0808">Transferase</keyword>
<feature type="transmembrane region" description="Helical" evidence="13">
    <location>
        <begin position="317"/>
        <end position="341"/>
    </location>
</feature>
<dbReference type="InterPro" id="IPR001734">
    <property type="entry name" value="Na/solute_symporter"/>
</dbReference>
<dbReference type="InterPro" id="IPR005467">
    <property type="entry name" value="His_kinase_dom"/>
</dbReference>
<dbReference type="Pfam" id="PF12860">
    <property type="entry name" value="PAS_7"/>
    <property type="match status" value="1"/>
</dbReference>
<evidence type="ECO:0000256" key="10">
    <source>
        <dbReference type="ARBA" id="ARBA00023136"/>
    </source>
</evidence>
<evidence type="ECO:0000256" key="2">
    <source>
        <dbReference type="ARBA" id="ARBA00004141"/>
    </source>
</evidence>
<dbReference type="Pfam" id="PF00512">
    <property type="entry name" value="HisKA"/>
    <property type="match status" value="1"/>
</dbReference>
<keyword evidence="7 13" id="KW-0812">Transmembrane</keyword>
<dbReference type="GO" id="GO:0022857">
    <property type="term" value="F:transmembrane transporter activity"/>
    <property type="evidence" value="ECO:0007669"/>
    <property type="project" value="InterPro"/>
</dbReference>
<sequence length="1150" mass="127831">MLTPSLLLIAALLYLLVLFGIAWWGDKSNRWLKAKPAVYSLGLGVYCTSWSFYGVPGQTAETGWWITPTYTGAILVYILAWPLVLKVARICRDNNLTSMADFIATRYGRSMRISALISLVCVIAIVPYISLQIRAVANSVNIVTDSSGMGGNSALLFTLLLAVFAILFGTRRVRTSEHNPGLMLAIAFESIIKLFTFLAVGIFVVWIMFDGVADLSVQSGQLNFNSSESTSWFTYASQTFIGVLMMFCLPRQFHVCFIEQTSEKAMLPSRWLFPIYMLALNLFALPIASAGLLWFQGSDIPPDNIMLLLPMAADSPIMTLVSFLGGFAAATSMVIISSIVLSIMVSNDLITPWLVSRARQSQVAERLSPQKLILIRRLTIIIVLLSAWLYYQITRDYGLLANTGLMAMTLVAQCAPALLLGLYWRNASEKAALHSILVGTALWAYTLLLPTLLYSSYPDSSILHSGFLGINALIPTAIFGLQLDFISHGLLVSLGGNLLTFFWLCWLRRPLVAEQLQASIFINNQSSPDNPKGSYDNLSLGSVQSLLSRFLEPQRVEEFFVSHMSTAEPDWQRPAPKSLLDKLEQELSAIIGGASARLVLESASGSNNVALSEVVELVDEASEVYKFNRALLQSTIQNIEQGISVVDKELRIVAWNRAYIDMFNYPEGEIYVGRPVEEVIQLNANRGLFGEINKQQINEQVEKRVAFLRSGKPYSFRRVHQTGKVLEMKGNPLPGGGFVTTYTDITEFVENQKALEELNVHLEKRVKQRTQDLEAMNQRLEDARQLAVQANEDKTRYFAAISHDLLQPFNAATLFNSILKEKLQTPELADLSKNIQNSLENAEQLVNSVLELTKLDAGVISPQVEDVDIYQLVTPLLDEYRLMCENKNLQFTADIPHQLTRTDARLLVRVLQNLLTNAIRYTDSGFVSVQCIVDQQLVISVKDSGEGIKEEDKARIFKDFEQVSHQQTGQGLGLGLAIASRICRILGHELSFNSTWKQGSEFRISLPCIKGDINPSHSNSTKAVCKTDMHGISVLVIDNEPALLEAMTLRLEAWGCKVEKAENEFQALTMCQHFTPDIIVADYHLDNGKNGIAVAQQIHQSLTRNVPVIINSADQAETIREMAMEQGFGFIAKPVKPATLKRLLKKSLGS</sequence>
<dbReference type="GO" id="GO:0009927">
    <property type="term" value="F:histidine phosphotransfer kinase activity"/>
    <property type="evidence" value="ECO:0007669"/>
    <property type="project" value="TreeGrafter"/>
</dbReference>
<feature type="transmembrane region" description="Helical" evidence="13">
    <location>
        <begin position="65"/>
        <end position="85"/>
    </location>
</feature>
<feature type="transmembrane region" description="Helical" evidence="13">
    <location>
        <begin position="436"/>
        <end position="456"/>
    </location>
</feature>
<feature type="transmembrane region" description="Helical" evidence="13">
    <location>
        <begin position="462"/>
        <end position="483"/>
    </location>
</feature>
<evidence type="ECO:0000259" key="16">
    <source>
        <dbReference type="PROSITE" id="PS50112"/>
    </source>
</evidence>
<dbReference type="InterPro" id="IPR003661">
    <property type="entry name" value="HisK_dim/P_dom"/>
</dbReference>
<evidence type="ECO:0000256" key="7">
    <source>
        <dbReference type="ARBA" id="ARBA00022692"/>
    </source>
</evidence>
<dbReference type="PANTHER" id="PTHR43047">
    <property type="entry name" value="TWO-COMPONENT HISTIDINE PROTEIN KINASE"/>
    <property type="match status" value="1"/>
</dbReference>
<gene>
    <name evidence="17" type="ORF">MACH26_06790</name>
</gene>
<dbReference type="PANTHER" id="PTHR43047:SF9">
    <property type="entry name" value="HISTIDINE KINASE"/>
    <property type="match status" value="1"/>
</dbReference>
<dbReference type="Pfam" id="PF00072">
    <property type="entry name" value="Response_reg"/>
    <property type="match status" value="1"/>
</dbReference>
<dbReference type="Gene3D" id="1.10.287.130">
    <property type="match status" value="1"/>
</dbReference>
<dbReference type="SUPFAM" id="SSF55874">
    <property type="entry name" value="ATPase domain of HSP90 chaperone/DNA topoisomerase II/histidine kinase"/>
    <property type="match status" value="1"/>
</dbReference>
<dbReference type="SMART" id="SM00387">
    <property type="entry name" value="HATPase_c"/>
    <property type="match status" value="1"/>
</dbReference>
<evidence type="ECO:0000256" key="5">
    <source>
        <dbReference type="ARBA" id="ARBA00022553"/>
    </source>
</evidence>
<protein>
    <recommendedName>
        <fullName evidence="4">histidine kinase</fullName>
        <ecNumber evidence="4">2.7.13.3</ecNumber>
    </recommendedName>
</protein>
<keyword evidence="9 13" id="KW-1133">Transmembrane helix</keyword>
<feature type="transmembrane region" description="Helical" evidence="13">
    <location>
        <begin position="113"/>
        <end position="133"/>
    </location>
</feature>
<name>A0AA48HSQ9_9ALTE</name>
<dbReference type="EMBL" id="AP027272">
    <property type="protein sequence ID" value="BDX05158.1"/>
    <property type="molecule type" value="Genomic_DNA"/>
</dbReference>
<feature type="domain" description="PAS" evidence="16">
    <location>
        <begin position="628"/>
        <end position="670"/>
    </location>
</feature>
<dbReference type="SUPFAM" id="SSF55785">
    <property type="entry name" value="PYP-like sensor domain (PAS domain)"/>
    <property type="match status" value="1"/>
</dbReference>
<dbReference type="KEGG" id="pmaw:MACH26_06790"/>
<feature type="transmembrane region" description="Helical" evidence="13">
    <location>
        <begin position="229"/>
        <end position="250"/>
    </location>
</feature>
<evidence type="ECO:0000259" key="15">
    <source>
        <dbReference type="PROSITE" id="PS50110"/>
    </source>
</evidence>
<feature type="domain" description="Response regulatory" evidence="15">
    <location>
        <begin position="1033"/>
        <end position="1148"/>
    </location>
</feature>
<dbReference type="Pfam" id="PF00474">
    <property type="entry name" value="SSF"/>
    <property type="match status" value="1"/>
</dbReference>
<organism evidence="17 18">
    <name type="scientific">Planctobacterium marinum</name>
    <dbReference type="NCBI Taxonomy" id="1631968"/>
    <lineage>
        <taxon>Bacteria</taxon>
        <taxon>Pseudomonadati</taxon>
        <taxon>Pseudomonadota</taxon>
        <taxon>Gammaproteobacteria</taxon>
        <taxon>Alteromonadales</taxon>
        <taxon>Alteromonadaceae</taxon>
        <taxon>Planctobacterium</taxon>
    </lineage>
</organism>
<dbReference type="RefSeq" id="WP_338291123.1">
    <property type="nucleotide sequence ID" value="NZ_AP027272.1"/>
</dbReference>
<dbReference type="PROSITE" id="PS50283">
    <property type="entry name" value="NA_SOLUT_SYMP_3"/>
    <property type="match status" value="1"/>
</dbReference>
<keyword evidence="18" id="KW-1185">Reference proteome</keyword>
<comment type="catalytic activity">
    <reaction evidence="1">
        <text>ATP + protein L-histidine = ADP + protein N-phospho-L-histidine.</text>
        <dbReference type="EC" id="2.7.13.3"/>
    </reaction>
</comment>
<dbReference type="Gene3D" id="3.40.50.2300">
    <property type="match status" value="1"/>
</dbReference>
<dbReference type="Pfam" id="PF02518">
    <property type="entry name" value="HATPase_c"/>
    <property type="match status" value="1"/>
</dbReference>
<keyword evidence="12" id="KW-0175">Coiled coil</keyword>
<dbReference type="AlphaFoldDB" id="A0AA48HSQ9"/>
<feature type="domain" description="Histidine kinase" evidence="14">
    <location>
        <begin position="800"/>
        <end position="1010"/>
    </location>
</feature>
<comment type="subcellular location">
    <subcellularLocation>
        <location evidence="2">Membrane</location>
        <topology evidence="2">Multi-pass membrane protein</topology>
    </subcellularLocation>
</comment>
<dbReference type="PRINTS" id="PR00344">
    <property type="entry name" value="BCTRLSENSOR"/>
</dbReference>
<dbReference type="InterPro" id="IPR036890">
    <property type="entry name" value="HATPase_C_sf"/>
</dbReference>
<evidence type="ECO:0000256" key="13">
    <source>
        <dbReference type="SAM" id="Phobius"/>
    </source>
</evidence>
<feature type="transmembrane region" description="Helical" evidence="13">
    <location>
        <begin position="405"/>
        <end position="424"/>
    </location>
</feature>
<feature type="transmembrane region" description="Helical" evidence="13">
    <location>
        <begin position="374"/>
        <end position="393"/>
    </location>
</feature>
<keyword evidence="10 13" id="KW-0472">Membrane</keyword>
<dbReference type="GO" id="GO:0000155">
    <property type="term" value="F:phosphorelay sensor kinase activity"/>
    <property type="evidence" value="ECO:0007669"/>
    <property type="project" value="InterPro"/>
</dbReference>
<dbReference type="CDD" id="cd10322">
    <property type="entry name" value="SLC5sbd"/>
    <property type="match status" value="1"/>
</dbReference>
<feature type="coiled-coil region" evidence="12">
    <location>
        <begin position="759"/>
        <end position="793"/>
    </location>
</feature>
<dbReference type="Proteomes" id="UP001333710">
    <property type="component" value="Chromosome"/>
</dbReference>
<dbReference type="CDD" id="cd00156">
    <property type="entry name" value="REC"/>
    <property type="match status" value="1"/>
</dbReference>
<evidence type="ECO:0000256" key="12">
    <source>
        <dbReference type="SAM" id="Coils"/>
    </source>
</evidence>
<reference evidence="17" key="1">
    <citation type="submission" date="2023-01" db="EMBL/GenBank/DDBJ databases">
        <title>Complete genome sequence of Planctobacterium marinum strain Dej080120_11.</title>
        <authorList>
            <person name="Ueki S."/>
            <person name="Maruyama F."/>
        </authorList>
    </citation>
    <scope>NUCLEOTIDE SEQUENCE</scope>
    <source>
        <strain evidence="17">Dej080120_11</strain>
    </source>
</reference>
<dbReference type="SMART" id="SM00448">
    <property type="entry name" value="REC"/>
    <property type="match status" value="1"/>
</dbReference>
<comment type="similarity">
    <text evidence="3">Belongs to the sodium:solute symporter (SSF) (TC 2.A.21) family.</text>
</comment>
<dbReference type="InterPro" id="IPR003594">
    <property type="entry name" value="HATPase_dom"/>
</dbReference>
<dbReference type="InterPro" id="IPR011006">
    <property type="entry name" value="CheY-like_superfamily"/>
</dbReference>
<feature type="transmembrane region" description="Helical" evidence="13">
    <location>
        <begin position="271"/>
        <end position="297"/>
    </location>
</feature>
<dbReference type="CDD" id="cd00130">
    <property type="entry name" value="PAS"/>
    <property type="match status" value="1"/>
</dbReference>
<dbReference type="InterPro" id="IPR035965">
    <property type="entry name" value="PAS-like_dom_sf"/>
</dbReference>
<dbReference type="InterPro" id="IPR000014">
    <property type="entry name" value="PAS"/>
</dbReference>
<feature type="transmembrane region" description="Helical" evidence="13">
    <location>
        <begin position="153"/>
        <end position="170"/>
    </location>
</feature>
<dbReference type="PROSITE" id="PS50110">
    <property type="entry name" value="RESPONSE_REGULATORY"/>
    <property type="match status" value="1"/>
</dbReference>
<dbReference type="InterPro" id="IPR004358">
    <property type="entry name" value="Sig_transdc_His_kin-like_C"/>
</dbReference>
<evidence type="ECO:0000313" key="17">
    <source>
        <dbReference type="EMBL" id="BDX05158.1"/>
    </source>
</evidence>
<dbReference type="Gene3D" id="3.30.450.20">
    <property type="entry name" value="PAS domain"/>
    <property type="match status" value="1"/>
</dbReference>
<dbReference type="SMART" id="SM00388">
    <property type="entry name" value="HisKA"/>
    <property type="match status" value="1"/>
</dbReference>
<dbReference type="PROSITE" id="PS50112">
    <property type="entry name" value="PAS"/>
    <property type="match status" value="1"/>
</dbReference>